<accession>A0ABD3CWZ3</accession>
<dbReference type="Proteomes" id="UP001632038">
    <property type="component" value="Unassembled WGS sequence"/>
</dbReference>
<comment type="caution">
    <text evidence="1">The sequence shown here is derived from an EMBL/GenBank/DDBJ whole genome shotgun (WGS) entry which is preliminary data.</text>
</comment>
<sequence length="69" mass="7853">MSDRVMVHGCKRARGGGDNERERNMVVVHGGDWLRFGLRRCWVPCGLRRRNREKYGGGGPTAFTTTMML</sequence>
<dbReference type="EMBL" id="JAVIJP010000030">
    <property type="protein sequence ID" value="KAL3633326.1"/>
    <property type="molecule type" value="Genomic_DNA"/>
</dbReference>
<gene>
    <name evidence="1" type="ORF">CASFOL_022853</name>
</gene>
<reference evidence="2" key="1">
    <citation type="journal article" date="2024" name="IScience">
        <title>Strigolactones Initiate the Formation of Haustorium-like Structures in Castilleja.</title>
        <authorList>
            <person name="Buerger M."/>
            <person name="Peterson D."/>
            <person name="Chory J."/>
        </authorList>
    </citation>
    <scope>NUCLEOTIDE SEQUENCE [LARGE SCALE GENOMIC DNA]</scope>
</reference>
<protein>
    <submittedName>
        <fullName evidence="1">Uncharacterized protein</fullName>
    </submittedName>
</protein>
<proteinExistence type="predicted"/>
<dbReference type="AlphaFoldDB" id="A0ABD3CWZ3"/>
<keyword evidence="2" id="KW-1185">Reference proteome</keyword>
<evidence type="ECO:0000313" key="1">
    <source>
        <dbReference type="EMBL" id="KAL3633326.1"/>
    </source>
</evidence>
<evidence type="ECO:0000313" key="2">
    <source>
        <dbReference type="Proteomes" id="UP001632038"/>
    </source>
</evidence>
<organism evidence="1 2">
    <name type="scientific">Castilleja foliolosa</name>
    <dbReference type="NCBI Taxonomy" id="1961234"/>
    <lineage>
        <taxon>Eukaryota</taxon>
        <taxon>Viridiplantae</taxon>
        <taxon>Streptophyta</taxon>
        <taxon>Embryophyta</taxon>
        <taxon>Tracheophyta</taxon>
        <taxon>Spermatophyta</taxon>
        <taxon>Magnoliopsida</taxon>
        <taxon>eudicotyledons</taxon>
        <taxon>Gunneridae</taxon>
        <taxon>Pentapetalae</taxon>
        <taxon>asterids</taxon>
        <taxon>lamiids</taxon>
        <taxon>Lamiales</taxon>
        <taxon>Orobanchaceae</taxon>
        <taxon>Pedicularideae</taxon>
        <taxon>Castillejinae</taxon>
        <taxon>Castilleja</taxon>
    </lineage>
</organism>
<name>A0ABD3CWZ3_9LAMI</name>